<dbReference type="Pfam" id="PF00561">
    <property type="entry name" value="Abhydrolase_1"/>
    <property type="match status" value="1"/>
</dbReference>
<dbReference type="PANTHER" id="PTHR43798">
    <property type="entry name" value="MONOACYLGLYCEROL LIPASE"/>
    <property type="match status" value="1"/>
</dbReference>
<dbReference type="Gene3D" id="3.40.50.1820">
    <property type="entry name" value="alpha/beta hydrolase"/>
    <property type="match status" value="1"/>
</dbReference>
<dbReference type="InterPro" id="IPR050266">
    <property type="entry name" value="AB_hydrolase_sf"/>
</dbReference>
<protein>
    <submittedName>
        <fullName evidence="2">Alpha/beta fold hydrolase</fullName>
    </submittedName>
</protein>
<proteinExistence type="predicted"/>
<keyword evidence="2" id="KW-0378">Hydrolase</keyword>
<dbReference type="SUPFAM" id="SSF53474">
    <property type="entry name" value="alpha/beta-Hydrolases"/>
    <property type="match status" value="1"/>
</dbReference>
<reference evidence="2" key="1">
    <citation type="journal article" date="2021" name="mSystems">
        <title>Bacteria and Archaea Synergistically Convert Glycine Betaine to Biogenic Methane in the Formosa Cold Seep of the South China Sea.</title>
        <authorList>
            <person name="Li L."/>
            <person name="Zhang W."/>
            <person name="Zhang S."/>
            <person name="Song L."/>
            <person name="Sun Q."/>
            <person name="Zhang H."/>
            <person name="Xiang H."/>
            <person name="Dong X."/>
        </authorList>
    </citation>
    <scope>NUCLEOTIDE SEQUENCE</scope>
    <source>
        <strain evidence="2">ZWT</strain>
    </source>
</reference>
<dbReference type="InterPro" id="IPR000073">
    <property type="entry name" value="AB_hydrolase_1"/>
</dbReference>
<sequence length="271" mass="31139">MMLRYRIYKKDELSEWIVFIHGLGSSSNTWVKQVRDFKQHYNLLLIDLHGHGKSKDISLKNNDNPSFKEINEDIIKVLDSLSIQSAHFMGISLGTIMVNSLTLTHPSRVKSVVMGGAVTKISLKISILLKYVLLFKLINNKFIHDMAFKITFPKEKNINKMASFSNNLKSSASFNLYYWSSIIYQINKKFKNKDYTKIPTLFIMGEEDRILIKDIIKDSVGASVFIIQNATHLCHLDSSKVFNSVALNFIGNNNGFKTREKIDFTQKLFDE</sequence>
<organism evidence="2 3">
    <name type="scientific">Oceanirhabdus seepicola</name>
    <dbReference type="NCBI Taxonomy" id="2828781"/>
    <lineage>
        <taxon>Bacteria</taxon>
        <taxon>Bacillati</taxon>
        <taxon>Bacillota</taxon>
        <taxon>Clostridia</taxon>
        <taxon>Eubacteriales</taxon>
        <taxon>Clostridiaceae</taxon>
        <taxon>Oceanirhabdus</taxon>
    </lineage>
</organism>
<dbReference type="EMBL" id="JAGSOJ010000005">
    <property type="protein sequence ID" value="MCM1992241.1"/>
    <property type="molecule type" value="Genomic_DNA"/>
</dbReference>
<dbReference type="Proteomes" id="UP001056429">
    <property type="component" value="Unassembled WGS sequence"/>
</dbReference>
<dbReference type="AlphaFoldDB" id="A0A9J6P8K2"/>
<gene>
    <name evidence="2" type="ORF">KDK92_21165</name>
</gene>
<reference evidence="2" key="2">
    <citation type="submission" date="2021-04" db="EMBL/GenBank/DDBJ databases">
        <authorList>
            <person name="Dong X."/>
        </authorList>
    </citation>
    <scope>NUCLEOTIDE SEQUENCE</scope>
    <source>
        <strain evidence="2">ZWT</strain>
    </source>
</reference>
<feature type="domain" description="AB hydrolase-1" evidence="1">
    <location>
        <begin position="16"/>
        <end position="210"/>
    </location>
</feature>
<name>A0A9J6P8K2_9CLOT</name>
<keyword evidence="3" id="KW-1185">Reference proteome</keyword>
<dbReference type="PRINTS" id="PR00111">
    <property type="entry name" value="ABHYDROLASE"/>
</dbReference>
<accession>A0A9J6P8K2</accession>
<evidence type="ECO:0000313" key="3">
    <source>
        <dbReference type="Proteomes" id="UP001056429"/>
    </source>
</evidence>
<dbReference type="GO" id="GO:0016787">
    <property type="term" value="F:hydrolase activity"/>
    <property type="evidence" value="ECO:0007669"/>
    <property type="project" value="UniProtKB-KW"/>
</dbReference>
<dbReference type="InterPro" id="IPR029058">
    <property type="entry name" value="AB_hydrolase_fold"/>
</dbReference>
<evidence type="ECO:0000259" key="1">
    <source>
        <dbReference type="Pfam" id="PF00561"/>
    </source>
</evidence>
<evidence type="ECO:0000313" key="2">
    <source>
        <dbReference type="EMBL" id="MCM1992241.1"/>
    </source>
</evidence>
<comment type="caution">
    <text evidence="2">The sequence shown here is derived from an EMBL/GenBank/DDBJ whole genome shotgun (WGS) entry which is preliminary data.</text>
</comment>